<dbReference type="PANTHER" id="PTHR43078">
    <property type="entry name" value="UDP-GLUCURONIC ACID DECARBOXYLASE-RELATED"/>
    <property type="match status" value="1"/>
</dbReference>
<proteinExistence type="predicted"/>
<dbReference type="PANTHER" id="PTHR43078:SF6">
    <property type="entry name" value="UDP-GLUCURONIC ACID DECARBOXYLASE 1"/>
    <property type="match status" value="1"/>
</dbReference>
<dbReference type="Pfam" id="PF01370">
    <property type="entry name" value="Epimerase"/>
    <property type="match status" value="1"/>
</dbReference>
<evidence type="ECO:0000313" key="6">
    <source>
        <dbReference type="EMBL" id="PIT90779.1"/>
    </source>
</evidence>
<organism evidence="6 7">
    <name type="scientific">Candidatus Komeilibacteria bacterium CG10_big_fil_rev_8_21_14_0_10_41_13</name>
    <dbReference type="NCBI Taxonomy" id="1974476"/>
    <lineage>
        <taxon>Bacteria</taxon>
        <taxon>Candidatus Komeiliibacteriota</taxon>
    </lineage>
</organism>
<evidence type="ECO:0000256" key="2">
    <source>
        <dbReference type="ARBA" id="ARBA00022793"/>
    </source>
</evidence>
<dbReference type="AlphaFoldDB" id="A0A2M6WDB0"/>
<dbReference type="GO" id="GO:0070403">
    <property type="term" value="F:NAD+ binding"/>
    <property type="evidence" value="ECO:0007669"/>
    <property type="project" value="InterPro"/>
</dbReference>
<evidence type="ECO:0000256" key="3">
    <source>
        <dbReference type="ARBA" id="ARBA00023027"/>
    </source>
</evidence>
<dbReference type="GO" id="GO:0048040">
    <property type="term" value="F:UDP-glucuronate decarboxylase activity"/>
    <property type="evidence" value="ECO:0007669"/>
    <property type="project" value="TreeGrafter"/>
</dbReference>
<accession>A0A2M6WDB0</accession>
<dbReference type="InterPro" id="IPR001509">
    <property type="entry name" value="Epimerase_deHydtase"/>
</dbReference>
<evidence type="ECO:0000256" key="4">
    <source>
        <dbReference type="ARBA" id="ARBA00023239"/>
    </source>
</evidence>
<comment type="caution">
    <text evidence="6">The sequence shown here is derived from an EMBL/GenBank/DDBJ whole genome shotgun (WGS) entry which is preliminary data.</text>
</comment>
<dbReference type="GO" id="GO:0005737">
    <property type="term" value="C:cytoplasm"/>
    <property type="evidence" value="ECO:0007669"/>
    <property type="project" value="TreeGrafter"/>
</dbReference>
<sequence>MIFGKKKKNQIEEIRDKQPDEAKKYAAPTGGKNNVLVIGGAGFIGSHLCEELLKDNNVVCLDNFITSNVENIRFLMDKPNFQFINHNFIEKIDLDERPELKKFKVEIFGFQEIYNLACPTSAKNFDNLIIDTALANSALVRNVLEMALQYNAKLVHASSAVVYGPRQTNNYVDESYLGTVDFVGPRSCYDEGKRFAESLISNYNKFNKKNFKIARIFRTYGPRLALKDGQMISDFIVSALDNQDLIIYGDKNFSTALVYISDVVDGLIKLMKSDFYGPINLGSNVDVLLSEVAQNIIDLTGSKSKVVYRDKLDFITALSLPDISLAKVKLGWYPVTSLEQGLEQTIEYTRANKQVLNNLINNHR</sequence>
<keyword evidence="4" id="KW-0456">Lyase</keyword>
<dbReference type="Proteomes" id="UP000230543">
    <property type="component" value="Unassembled WGS sequence"/>
</dbReference>
<keyword evidence="2" id="KW-0210">Decarboxylase</keyword>
<dbReference type="SUPFAM" id="SSF51735">
    <property type="entry name" value="NAD(P)-binding Rossmann-fold domains"/>
    <property type="match status" value="1"/>
</dbReference>
<evidence type="ECO:0000259" key="5">
    <source>
        <dbReference type="Pfam" id="PF01370"/>
    </source>
</evidence>
<evidence type="ECO:0000256" key="1">
    <source>
        <dbReference type="ARBA" id="ARBA00001911"/>
    </source>
</evidence>
<comment type="cofactor">
    <cofactor evidence="1">
        <name>NAD(+)</name>
        <dbReference type="ChEBI" id="CHEBI:57540"/>
    </cofactor>
</comment>
<name>A0A2M6WDB0_9BACT</name>
<dbReference type="InterPro" id="IPR036291">
    <property type="entry name" value="NAD(P)-bd_dom_sf"/>
</dbReference>
<protein>
    <submittedName>
        <fullName evidence="6">NAD-dependent dehydratase</fullName>
    </submittedName>
</protein>
<dbReference type="InterPro" id="IPR044516">
    <property type="entry name" value="UXS-like"/>
</dbReference>
<reference evidence="7" key="1">
    <citation type="submission" date="2017-09" db="EMBL/GenBank/DDBJ databases">
        <title>Depth-based differentiation of microbial function through sediment-hosted aquifers and enrichment of novel symbionts in the deep terrestrial subsurface.</title>
        <authorList>
            <person name="Probst A.J."/>
            <person name="Ladd B."/>
            <person name="Jarett J.K."/>
            <person name="Geller-Mcgrath D.E."/>
            <person name="Sieber C.M.K."/>
            <person name="Emerson J.B."/>
            <person name="Anantharaman K."/>
            <person name="Thomas B.C."/>
            <person name="Malmstrom R."/>
            <person name="Stieglmeier M."/>
            <person name="Klingl A."/>
            <person name="Woyke T."/>
            <person name="Ryan C.M."/>
            <person name="Banfield J.F."/>
        </authorList>
    </citation>
    <scope>NUCLEOTIDE SEQUENCE [LARGE SCALE GENOMIC DNA]</scope>
</reference>
<evidence type="ECO:0000313" key="7">
    <source>
        <dbReference type="Proteomes" id="UP000230543"/>
    </source>
</evidence>
<dbReference type="EMBL" id="PFBO01000010">
    <property type="protein sequence ID" value="PIT90779.1"/>
    <property type="molecule type" value="Genomic_DNA"/>
</dbReference>
<gene>
    <name evidence="6" type="ORF">COU22_00265</name>
</gene>
<feature type="domain" description="NAD-dependent epimerase/dehydratase" evidence="5">
    <location>
        <begin position="35"/>
        <end position="273"/>
    </location>
</feature>
<keyword evidence="3" id="KW-0520">NAD</keyword>
<dbReference type="Gene3D" id="3.40.50.720">
    <property type="entry name" value="NAD(P)-binding Rossmann-like Domain"/>
    <property type="match status" value="1"/>
</dbReference>
<dbReference type="GO" id="GO:0042732">
    <property type="term" value="P:D-xylose metabolic process"/>
    <property type="evidence" value="ECO:0007669"/>
    <property type="project" value="InterPro"/>
</dbReference>